<sequence>MRHTSGVPDYQDLLEAKGIELTDPAGQQEAIAVILTSQPDSRQRTASSARWDG</sequence>
<keyword evidence="2" id="KW-1185">Reference proteome</keyword>
<name>A0A7W7LHW7_STRNE</name>
<comment type="caution">
    <text evidence="1">The sequence shown here is derived from an EMBL/GenBank/DDBJ whole genome shotgun (WGS) entry which is preliminary data.</text>
</comment>
<dbReference type="Proteomes" id="UP000556436">
    <property type="component" value="Unassembled WGS sequence"/>
</dbReference>
<accession>A0A7W7LHW7</accession>
<gene>
    <name evidence="1" type="ORF">FHS38_006587</name>
</gene>
<dbReference type="RefSeq" id="WP_184739756.1">
    <property type="nucleotide sequence ID" value="NZ_CP147867.1"/>
</dbReference>
<dbReference type="EMBL" id="JACHJG010000020">
    <property type="protein sequence ID" value="MBB4890502.1"/>
    <property type="molecule type" value="Genomic_DNA"/>
</dbReference>
<reference evidence="1 2" key="1">
    <citation type="submission" date="2020-08" db="EMBL/GenBank/DDBJ databases">
        <title>Genomic Encyclopedia of Type Strains, Phase III (KMG-III): the genomes of soil and plant-associated and newly described type strains.</title>
        <authorList>
            <person name="Whitman W."/>
        </authorList>
    </citation>
    <scope>NUCLEOTIDE SEQUENCE [LARGE SCALE GENOMIC DNA]</scope>
    <source>
        <strain evidence="1 2">CECT 3265</strain>
    </source>
</reference>
<protein>
    <submittedName>
        <fullName evidence="1">ABC-type antimicrobial peptide transport system ATPase subunit</fullName>
    </submittedName>
</protein>
<proteinExistence type="predicted"/>
<evidence type="ECO:0000313" key="2">
    <source>
        <dbReference type="Proteomes" id="UP000556436"/>
    </source>
</evidence>
<organism evidence="1 2">
    <name type="scientific">Streptomyces netropsis</name>
    <name type="common">Streptoverticillium netropsis</name>
    <dbReference type="NCBI Taxonomy" id="55404"/>
    <lineage>
        <taxon>Bacteria</taxon>
        <taxon>Bacillati</taxon>
        <taxon>Actinomycetota</taxon>
        <taxon>Actinomycetes</taxon>
        <taxon>Kitasatosporales</taxon>
        <taxon>Streptomycetaceae</taxon>
        <taxon>Streptomyces</taxon>
    </lineage>
</organism>
<evidence type="ECO:0000313" key="1">
    <source>
        <dbReference type="EMBL" id="MBB4890502.1"/>
    </source>
</evidence>
<dbReference type="AlphaFoldDB" id="A0A7W7LHW7"/>